<name>A0A8R7P6J2_TRIUA</name>
<proteinExistence type="predicted"/>
<feature type="signal peptide" evidence="1">
    <location>
        <begin position="1"/>
        <end position="28"/>
    </location>
</feature>
<keyword evidence="3" id="KW-1185">Reference proteome</keyword>
<dbReference type="EnsemblPlants" id="TuG1812G0100003997.01.T04">
    <property type="protein sequence ID" value="TuG1812G0100003997.01.T04"/>
    <property type="gene ID" value="TuG1812G0100003997.01"/>
</dbReference>
<reference evidence="2" key="3">
    <citation type="submission" date="2022-06" db="UniProtKB">
        <authorList>
            <consortium name="EnsemblPlants"/>
        </authorList>
    </citation>
    <scope>IDENTIFICATION</scope>
</reference>
<dbReference type="Proteomes" id="UP000015106">
    <property type="component" value="Chromosome 1"/>
</dbReference>
<reference evidence="3" key="1">
    <citation type="journal article" date="2013" name="Nature">
        <title>Draft genome of the wheat A-genome progenitor Triticum urartu.</title>
        <authorList>
            <person name="Ling H.Q."/>
            <person name="Zhao S."/>
            <person name="Liu D."/>
            <person name="Wang J."/>
            <person name="Sun H."/>
            <person name="Zhang C."/>
            <person name="Fan H."/>
            <person name="Li D."/>
            <person name="Dong L."/>
            <person name="Tao Y."/>
            <person name="Gao C."/>
            <person name="Wu H."/>
            <person name="Li Y."/>
            <person name="Cui Y."/>
            <person name="Guo X."/>
            <person name="Zheng S."/>
            <person name="Wang B."/>
            <person name="Yu K."/>
            <person name="Liang Q."/>
            <person name="Yang W."/>
            <person name="Lou X."/>
            <person name="Chen J."/>
            <person name="Feng M."/>
            <person name="Jian J."/>
            <person name="Zhang X."/>
            <person name="Luo G."/>
            <person name="Jiang Y."/>
            <person name="Liu J."/>
            <person name="Wang Z."/>
            <person name="Sha Y."/>
            <person name="Zhang B."/>
            <person name="Wu H."/>
            <person name="Tang D."/>
            <person name="Shen Q."/>
            <person name="Xue P."/>
            <person name="Zou S."/>
            <person name="Wang X."/>
            <person name="Liu X."/>
            <person name="Wang F."/>
            <person name="Yang Y."/>
            <person name="An X."/>
            <person name="Dong Z."/>
            <person name="Zhang K."/>
            <person name="Zhang X."/>
            <person name="Luo M.C."/>
            <person name="Dvorak J."/>
            <person name="Tong Y."/>
            <person name="Wang J."/>
            <person name="Yang H."/>
            <person name="Li Z."/>
            <person name="Wang D."/>
            <person name="Zhang A."/>
            <person name="Wang J."/>
        </authorList>
    </citation>
    <scope>NUCLEOTIDE SEQUENCE</scope>
    <source>
        <strain evidence="3">cv. G1812</strain>
    </source>
</reference>
<keyword evidence="1" id="KW-0732">Signal</keyword>
<dbReference type="Gramene" id="TuG1812G0100003997.01.T04">
    <property type="protein sequence ID" value="TuG1812G0100003997.01.T04"/>
    <property type="gene ID" value="TuG1812G0100003997.01"/>
</dbReference>
<dbReference type="EnsemblPlants" id="TuG1812G0100003997.01.T03">
    <property type="protein sequence ID" value="TuG1812G0100003997.01.T03"/>
    <property type="gene ID" value="TuG1812G0100003997.01"/>
</dbReference>
<evidence type="ECO:0000313" key="2">
    <source>
        <dbReference type="EnsemblPlants" id="TuG1812G0100003997.01.T03"/>
    </source>
</evidence>
<dbReference type="AlphaFoldDB" id="A0A8R7P6J2"/>
<sequence>MASAGGFGGLSLLLALSLCSALASTVRARALPRVDRSFACSGFGLIWSWWRLTRRAVRVSPGPRRGSEEVLDRGRRLLEGRGAVPDRRRRRALLPHCPRVLERSPFKG</sequence>
<feature type="chain" id="PRO_5044156819" evidence="1">
    <location>
        <begin position="29"/>
        <end position="108"/>
    </location>
</feature>
<evidence type="ECO:0000256" key="1">
    <source>
        <dbReference type="SAM" id="SignalP"/>
    </source>
</evidence>
<accession>A0A8R7P6J2</accession>
<organism evidence="2 3">
    <name type="scientific">Triticum urartu</name>
    <name type="common">Red wild einkorn</name>
    <name type="synonym">Crithodium urartu</name>
    <dbReference type="NCBI Taxonomy" id="4572"/>
    <lineage>
        <taxon>Eukaryota</taxon>
        <taxon>Viridiplantae</taxon>
        <taxon>Streptophyta</taxon>
        <taxon>Embryophyta</taxon>
        <taxon>Tracheophyta</taxon>
        <taxon>Spermatophyta</taxon>
        <taxon>Magnoliopsida</taxon>
        <taxon>Liliopsida</taxon>
        <taxon>Poales</taxon>
        <taxon>Poaceae</taxon>
        <taxon>BOP clade</taxon>
        <taxon>Pooideae</taxon>
        <taxon>Triticodae</taxon>
        <taxon>Triticeae</taxon>
        <taxon>Triticinae</taxon>
        <taxon>Triticum</taxon>
    </lineage>
</organism>
<reference evidence="2" key="2">
    <citation type="submission" date="2018-03" db="EMBL/GenBank/DDBJ databases">
        <title>The Triticum urartu genome reveals the dynamic nature of wheat genome evolution.</title>
        <authorList>
            <person name="Ling H."/>
            <person name="Ma B."/>
            <person name="Shi X."/>
            <person name="Liu H."/>
            <person name="Dong L."/>
            <person name="Sun H."/>
            <person name="Cao Y."/>
            <person name="Gao Q."/>
            <person name="Zheng S."/>
            <person name="Li Y."/>
            <person name="Yu Y."/>
            <person name="Du H."/>
            <person name="Qi M."/>
            <person name="Li Y."/>
            <person name="Yu H."/>
            <person name="Cui Y."/>
            <person name="Wang N."/>
            <person name="Chen C."/>
            <person name="Wu H."/>
            <person name="Zhao Y."/>
            <person name="Zhang J."/>
            <person name="Li Y."/>
            <person name="Zhou W."/>
            <person name="Zhang B."/>
            <person name="Hu W."/>
            <person name="Eijk M."/>
            <person name="Tang J."/>
            <person name="Witsenboer H."/>
            <person name="Zhao S."/>
            <person name="Li Z."/>
            <person name="Zhang A."/>
            <person name="Wang D."/>
            <person name="Liang C."/>
        </authorList>
    </citation>
    <scope>NUCLEOTIDE SEQUENCE [LARGE SCALE GENOMIC DNA]</scope>
    <source>
        <strain evidence="2">cv. G1812</strain>
    </source>
</reference>
<protein>
    <submittedName>
        <fullName evidence="2">Uncharacterized protein</fullName>
    </submittedName>
</protein>
<evidence type="ECO:0000313" key="3">
    <source>
        <dbReference type="Proteomes" id="UP000015106"/>
    </source>
</evidence>
<dbReference type="Gramene" id="TuG1812G0100003997.01.T03">
    <property type="protein sequence ID" value="TuG1812G0100003997.01.T03"/>
    <property type="gene ID" value="TuG1812G0100003997.01"/>
</dbReference>